<dbReference type="EMBL" id="METE01000010">
    <property type="protein sequence ID" value="OGB85149.1"/>
    <property type="molecule type" value="Genomic_DNA"/>
</dbReference>
<dbReference type="AlphaFoldDB" id="A0A1F4PNE0"/>
<evidence type="ECO:0000256" key="1">
    <source>
        <dbReference type="ARBA" id="ARBA00005417"/>
    </source>
</evidence>
<evidence type="ECO:0000256" key="3">
    <source>
        <dbReference type="ARBA" id="ARBA00022475"/>
    </source>
</evidence>
<dbReference type="GO" id="GO:0016887">
    <property type="term" value="F:ATP hydrolysis activity"/>
    <property type="evidence" value="ECO:0007669"/>
    <property type="project" value="InterPro"/>
</dbReference>
<keyword evidence="3 9" id="KW-1003">Cell membrane</keyword>
<dbReference type="InterPro" id="IPR003593">
    <property type="entry name" value="AAA+_ATPase"/>
</dbReference>
<dbReference type="GO" id="GO:0051301">
    <property type="term" value="P:cell division"/>
    <property type="evidence" value="ECO:0007669"/>
    <property type="project" value="UniProtKB-UniRule"/>
</dbReference>
<dbReference type="PROSITE" id="PS00211">
    <property type="entry name" value="ABC_TRANSPORTER_1"/>
    <property type="match status" value="1"/>
</dbReference>
<name>A0A1F4PNE0_UNCK3</name>
<dbReference type="Proteomes" id="UP000179010">
    <property type="component" value="Unassembled WGS sequence"/>
</dbReference>
<reference evidence="11 12" key="1">
    <citation type="journal article" date="2016" name="Nat. Commun.">
        <title>Thousands of microbial genomes shed light on interconnected biogeochemical processes in an aquifer system.</title>
        <authorList>
            <person name="Anantharaman K."/>
            <person name="Brown C.T."/>
            <person name="Hug L.A."/>
            <person name="Sharon I."/>
            <person name="Castelle C.J."/>
            <person name="Probst A.J."/>
            <person name="Thomas B.C."/>
            <person name="Singh A."/>
            <person name="Wilkins M.J."/>
            <person name="Karaoz U."/>
            <person name="Brodie E.L."/>
            <person name="Williams K.H."/>
            <person name="Hubbard S.S."/>
            <person name="Banfield J.F."/>
        </authorList>
    </citation>
    <scope>NUCLEOTIDE SEQUENCE [LARGE SCALE GENOMIC DNA]</scope>
</reference>
<comment type="function">
    <text evidence="9">Part of the ABC transporter FtsEX involved in cellular division.</text>
</comment>
<keyword evidence="4 9" id="KW-0132">Cell division</keyword>
<evidence type="ECO:0000256" key="4">
    <source>
        <dbReference type="ARBA" id="ARBA00022618"/>
    </source>
</evidence>
<dbReference type="Gene3D" id="3.40.50.300">
    <property type="entry name" value="P-loop containing nucleotide triphosphate hydrolases"/>
    <property type="match status" value="1"/>
</dbReference>
<protein>
    <recommendedName>
        <fullName evidence="2 9">Cell division ATP-binding protein FtsE</fullName>
    </recommendedName>
</protein>
<dbReference type="FunFam" id="3.40.50.300:FF:000056">
    <property type="entry name" value="Cell division ATP-binding protein FtsE"/>
    <property type="match status" value="1"/>
</dbReference>
<evidence type="ECO:0000256" key="2">
    <source>
        <dbReference type="ARBA" id="ARBA00020019"/>
    </source>
</evidence>
<dbReference type="PANTHER" id="PTHR24220">
    <property type="entry name" value="IMPORT ATP-BINDING PROTEIN"/>
    <property type="match status" value="1"/>
</dbReference>
<comment type="subunit">
    <text evidence="9">Homodimer. Forms a membrane-associated complex with FtsX.</text>
</comment>
<evidence type="ECO:0000256" key="5">
    <source>
        <dbReference type="ARBA" id="ARBA00022741"/>
    </source>
</evidence>
<organism evidence="11 12">
    <name type="scientific">candidate division Kazan bacterium RIFCSPLOWO2_01_FULL_48_13</name>
    <dbReference type="NCBI Taxonomy" id="1798539"/>
    <lineage>
        <taxon>Bacteria</taxon>
        <taxon>Bacteria division Kazan-3B-28</taxon>
    </lineage>
</organism>
<dbReference type="Pfam" id="PF00005">
    <property type="entry name" value="ABC_tran"/>
    <property type="match status" value="1"/>
</dbReference>
<keyword evidence="7 9" id="KW-0472">Membrane</keyword>
<keyword evidence="6 9" id="KW-0067">ATP-binding</keyword>
<evidence type="ECO:0000313" key="11">
    <source>
        <dbReference type="EMBL" id="OGB85149.1"/>
    </source>
</evidence>
<dbReference type="SMART" id="SM00382">
    <property type="entry name" value="AAA"/>
    <property type="match status" value="1"/>
</dbReference>
<dbReference type="PROSITE" id="PS50893">
    <property type="entry name" value="ABC_TRANSPORTER_2"/>
    <property type="match status" value="1"/>
</dbReference>
<dbReference type="InterPro" id="IPR015854">
    <property type="entry name" value="ABC_transpr_LolD-like"/>
</dbReference>
<feature type="domain" description="ABC transporter" evidence="10">
    <location>
        <begin position="2"/>
        <end position="225"/>
    </location>
</feature>
<evidence type="ECO:0000313" key="12">
    <source>
        <dbReference type="Proteomes" id="UP000179010"/>
    </source>
</evidence>
<comment type="caution">
    <text evidence="11">The sequence shown here is derived from an EMBL/GenBank/DDBJ whole genome shotgun (WGS) entry which is preliminary data.</text>
</comment>
<dbReference type="NCBIfam" id="TIGR02673">
    <property type="entry name" value="FtsE"/>
    <property type="match status" value="1"/>
</dbReference>
<proteinExistence type="inferred from homology"/>
<evidence type="ECO:0000256" key="9">
    <source>
        <dbReference type="RuleBase" id="RU365094"/>
    </source>
</evidence>
<dbReference type="InterPro" id="IPR003439">
    <property type="entry name" value="ABC_transporter-like_ATP-bd"/>
</dbReference>
<dbReference type="SUPFAM" id="SSF52540">
    <property type="entry name" value="P-loop containing nucleoside triphosphate hydrolases"/>
    <property type="match status" value="1"/>
</dbReference>
<dbReference type="InterPro" id="IPR005286">
    <property type="entry name" value="Cell_div_FtsE"/>
</dbReference>
<dbReference type="InterPro" id="IPR017871">
    <property type="entry name" value="ABC_transporter-like_CS"/>
</dbReference>
<evidence type="ECO:0000256" key="8">
    <source>
        <dbReference type="ARBA" id="ARBA00023306"/>
    </source>
</evidence>
<dbReference type="InterPro" id="IPR027417">
    <property type="entry name" value="P-loop_NTPase"/>
</dbReference>
<keyword evidence="8 9" id="KW-0131">Cell cycle</keyword>
<evidence type="ECO:0000259" key="10">
    <source>
        <dbReference type="PROSITE" id="PS50893"/>
    </source>
</evidence>
<dbReference type="GO" id="GO:0022857">
    <property type="term" value="F:transmembrane transporter activity"/>
    <property type="evidence" value="ECO:0007669"/>
    <property type="project" value="TreeGrafter"/>
</dbReference>
<evidence type="ECO:0000256" key="7">
    <source>
        <dbReference type="ARBA" id="ARBA00023136"/>
    </source>
</evidence>
<evidence type="ECO:0000256" key="6">
    <source>
        <dbReference type="ARBA" id="ARBA00022840"/>
    </source>
</evidence>
<gene>
    <name evidence="9" type="primary">ftsE</name>
    <name evidence="11" type="ORF">A2994_03925</name>
</gene>
<comment type="similarity">
    <text evidence="1 9">Belongs to the ABC transporter superfamily.</text>
</comment>
<keyword evidence="5 9" id="KW-0547">Nucleotide-binding</keyword>
<dbReference type="GO" id="GO:0005886">
    <property type="term" value="C:plasma membrane"/>
    <property type="evidence" value="ECO:0007669"/>
    <property type="project" value="UniProtKB-SubCell"/>
</dbReference>
<sequence length="226" mass="25390">MIQLKRVTKHYGTKKALDNVSFAIMPREFVSLVGPSGAGKSTLIKLLTCEEYPTFGEITIDGKNIHLINQRYIPYYRRQIGVVYQDFKLLPNKTVYENVAFAMEVSGAPTGVIRREVMKIIELVGLKDKVDNFPKELSGGEAQRVAIARALVFSPRLLIADEPTGNLDPNNAWDIAQLLLKINRMGTTVILATHNREIVDAIGKRVLSFKDGKLMSDRRKGKYKLN</sequence>
<dbReference type="STRING" id="1798539.A2994_03925"/>
<dbReference type="GO" id="GO:0005524">
    <property type="term" value="F:ATP binding"/>
    <property type="evidence" value="ECO:0007669"/>
    <property type="project" value="UniProtKB-UniRule"/>
</dbReference>
<accession>A0A1F4PNE0</accession>
<dbReference type="PANTHER" id="PTHR24220:SF470">
    <property type="entry name" value="CELL DIVISION ATP-BINDING PROTEIN FTSE"/>
    <property type="match status" value="1"/>
</dbReference>
<comment type="subcellular location">
    <subcellularLocation>
        <location evidence="9">Cell membrane</location>
        <topology evidence="9">Peripheral membrane protein</topology>
        <orientation evidence="9">Cytoplasmic side</orientation>
    </subcellularLocation>
</comment>